<keyword evidence="3" id="KW-1185">Reference proteome</keyword>
<proteinExistence type="predicted"/>
<evidence type="ECO:0000313" key="3">
    <source>
        <dbReference type="Proteomes" id="UP001470230"/>
    </source>
</evidence>
<sequence length="299" mass="34694">MNQSSDLSTYQIEGEPFGNGEFSTNYKAKDRRKQKYFIIKKIKSDLVKTEEEQNLLMRENYLQASFHHASILELVGITIPFQDQKYYALITPFMPNGDLKNLIEQVSIGNAPENWETLKSINMIGIAAGMAYMHQKNFIHQDLRPEHIVLDENNFPKIIGFHCSKLYKSKKQPLPIYSAPELLENSNYTNKIDVFSYGMLIYYLLTLEVPWSHIEGIDSHELSKLVSEGKRPELRDKEIPNGTKKLIEKCWSNDPNDRPSFIQIVKMITENKEDFFDLSLVDEEQLCDYIELITTCLPI</sequence>
<dbReference type="PANTHER" id="PTHR23257">
    <property type="entry name" value="SERINE-THREONINE PROTEIN KINASE"/>
    <property type="match status" value="1"/>
</dbReference>
<name>A0ABR2HII2_9EUKA</name>
<gene>
    <name evidence="2" type="ORF">M9Y10_019085</name>
</gene>
<dbReference type="PANTHER" id="PTHR23257:SF958">
    <property type="entry name" value="SERINE_THREONINE-PROTEIN KINASE WNK4"/>
    <property type="match status" value="1"/>
</dbReference>
<reference evidence="2 3" key="1">
    <citation type="submission" date="2024-04" db="EMBL/GenBank/DDBJ databases">
        <title>Tritrichomonas musculus Genome.</title>
        <authorList>
            <person name="Alves-Ferreira E."/>
            <person name="Grigg M."/>
            <person name="Lorenzi H."/>
            <person name="Galac M."/>
        </authorList>
    </citation>
    <scope>NUCLEOTIDE SEQUENCE [LARGE SCALE GENOMIC DNA]</scope>
    <source>
        <strain evidence="2 3">EAF2021</strain>
    </source>
</reference>
<dbReference type="Gene3D" id="1.10.510.10">
    <property type="entry name" value="Transferase(Phosphotransferase) domain 1"/>
    <property type="match status" value="1"/>
</dbReference>
<dbReference type="InterPro" id="IPR000719">
    <property type="entry name" value="Prot_kinase_dom"/>
</dbReference>
<evidence type="ECO:0000313" key="2">
    <source>
        <dbReference type="EMBL" id="KAK8848032.1"/>
    </source>
</evidence>
<evidence type="ECO:0000259" key="1">
    <source>
        <dbReference type="PROSITE" id="PS50011"/>
    </source>
</evidence>
<dbReference type="PROSITE" id="PS50011">
    <property type="entry name" value="PROTEIN_KINASE_DOM"/>
    <property type="match status" value="1"/>
</dbReference>
<dbReference type="Proteomes" id="UP001470230">
    <property type="component" value="Unassembled WGS sequence"/>
</dbReference>
<protein>
    <recommendedName>
        <fullName evidence="1">Protein kinase domain-containing protein</fullName>
    </recommendedName>
</protein>
<accession>A0ABR2HII2</accession>
<comment type="caution">
    <text evidence="2">The sequence shown here is derived from an EMBL/GenBank/DDBJ whole genome shotgun (WGS) entry which is preliminary data.</text>
</comment>
<dbReference type="Pfam" id="PF00069">
    <property type="entry name" value="Pkinase"/>
    <property type="match status" value="1"/>
</dbReference>
<dbReference type="InterPro" id="IPR050167">
    <property type="entry name" value="Ser_Thr_protein_kinase"/>
</dbReference>
<dbReference type="SUPFAM" id="SSF56112">
    <property type="entry name" value="Protein kinase-like (PK-like)"/>
    <property type="match status" value="1"/>
</dbReference>
<feature type="domain" description="Protein kinase" evidence="1">
    <location>
        <begin position="11"/>
        <end position="276"/>
    </location>
</feature>
<dbReference type="InterPro" id="IPR011009">
    <property type="entry name" value="Kinase-like_dom_sf"/>
</dbReference>
<dbReference type="InterPro" id="IPR001245">
    <property type="entry name" value="Ser-Thr/Tyr_kinase_cat_dom"/>
</dbReference>
<organism evidence="2 3">
    <name type="scientific">Tritrichomonas musculus</name>
    <dbReference type="NCBI Taxonomy" id="1915356"/>
    <lineage>
        <taxon>Eukaryota</taxon>
        <taxon>Metamonada</taxon>
        <taxon>Parabasalia</taxon>
        <taxon>Tritrichomonadida</taxon>
        <taxon>Tritrichomonadidae</taxon>
        <taxon>Tritrichomonas</taxon>
    </lineage>
</organism>
<dbReference type="EMBL" id="JAPFFF010000027">
    <property type="protein sequence ID" value="KAK8848032.1"/>
    <property type="molecule type" value="Genomic_DNA"/>
</dbReference>
<dbReference type="PRINTS" id="PR00109">
    <property type="entry name" value="TYRKINASE"/>
</dbReference>